<dbReference type="GO" id="GO:0071972">
    <property type="term" value="F:peptidoglycan L,D-transpeptidase activity"/>
    <property type="evidence" value="ECO:0007669"/>
    <property type="project" value="TreeGrafter"/>
</dbReference>
<dbReference type="GO" id="GO:0071555">
    <property type="term" value="P:cell wall organization"/>
    <property type="evidence" value="ECO:0007669"/>
    <property type="project" value="TreeGrafter"/>
</dbReference>
<proteinExistence type="predicted"/>
<keyword evidence="5" id="KW-1185">Reference proteome</keyword>
<dbReference type="InterPro" id="IPR001460">
    <property type="entry name" value="PCN-bd_Tpept"/>
</dbReference>
<sequence>MAFPGRSGRGKPVPGKVFPVRAIVACSLGDLGVGVSTTRKRWVLVLSGVVAVALIATAVFFLVPGKAEPPKETAAPEVPAFTTTTEAPPVLPVSAPEVARDFATAISADNLVSAGMYTDDRAAATKGLQALVGTVDAKSVQVEVVTQPAEVGDRATAGLRFTWSLRSQSWAYSSELPMVKAPNGAWVVHWMPTIVHPKLVDGNRFVVVLDSASAQGKVDRDGVEIPNSGDFAPLLTRALAATDSAGGGATNGGTAEPAVRVALLDAGGKEIENLFGVVKPAKGPVKTTLSVKAQYAAQEAVDSVSKPAYLVAIDSKTGGILAVAQNQAAGSAPKALNGLYAPGSTFKVATAAAVLGSGTADVNTVLPCPGSAVFGQRTIRNAGFDDGDVPLHKAFADSCNTTFAGLATKLPMDALPKAAEQLGLGADFEVPGLTTQAGKVVAADSTAAQVENSIGQGTVQASPFGLALMSATVAHGGAVTPQLFVDTKTVVRKGYRGPSGAVVANLQSMMREVVTAGSGKALRGYGAVAGKTGTAQFGGGAQAHGWFAGYRGNVAFAILVEDAGTSAPAVSVTGAFLGGLG</sequence>
<feature type="domain" description="Penicillin-binding protein transpeptidase" evidence="2">
    <location>
        <begin position="309"/>
        <end position="564"/>
    </location>
</feature>
<keyword evidence="1" id="KW-1133">Transmembrane helix</keyword>
<dbReference type="Pfam" id="PF05223">
    <property type="entry name" value="MecA_N"/>
    <property type="match status" value="1"/>
</dbReference>
<dbReference type="Gene3D" id="3.40.710.10">
    <property type="entry name" value="DD-peptidase/beta-lactamase superfamily"/>
    <property type="match status" value="1"/>
</dbReference>
<evidence type="ECO:0000256" key="1">
    <source>
        <dbReference type="SAM" id="Phobius"/>
    </source>
</evidence>
<evidence type="ECO:0000313" key="4">
    <source>
        <dbReference type="EMBL" id="PPK67551.1"/>
    </source>
</evidence>
<dbReference type="InterPro" id="IPR007887">
    <property type="entry name" value="MecA_N"/>
</dbReference>
<dbReference type="InterPro" id="IPR012338">
    <property type="entry name" value="Beta-lactam/transpept-like"/>
</dbReference>
<accession>A0A2S6GR04</accession>
<dbReference type="Pfam" id="PF00905">
    <property type="entry name" value="Transpeptidase"/>
    <property type="match status" value="1"/>
</dbReference>
<protein>
    <submittedName>
        <fullName evidence="4">MecA-like transpeptidase family protein</fullName>
    </submittedName>
</protein>
<evidence type="ECO:0000259" key="3">
    <source>
        <dbReference type="Pfam" id="PF05223"/>
    </source>
</evidence>
<dbReference type="PANTHER" id="PTHR30627:SF24">
    <property type="entry name" value="PENICILLIN-BINDING PROTEIN 4B"/>
    <property type="match status" value="1"/>
</dbReference>
<reference evidence="4 5" key="1">
    <citation type="submission" date="2018-02" db="EMBL/GenBank/DDBJ databases">
        <title>Genomic Encyclopedia of Archaeal and Bacterial Type Strains, Phase II (KMG-II): from individual species to whole genera.</title>
        <authorList>
            <person name="Goeker M."/>
        </authorList>
    </citation>
    <scope>NUCLEOTIDE SEQUENCE [LARGE SCALE GENOMIC DNA]</scope>
    <source>
        <strain evidence="4 5">YU 961-1</strain>
    </source>
</reference>
<organism evidence="4 5">
    <name type="scientific">Actinokineospora auranticolor</name>
    <dbReference type="NCBI Taxonomy" id="155976"/>
    <lineage>
        <taxon>Bacteria</taxon>
        <taxon>Bacillati</taxon>
        <taxon>Actinomycetota</taxon>
        <taxon>Actinomycetes</taxon>
        <taxon>Pseudonocardiales</taxon>
        <taxon>Pseudonocardiaceae</taxon>
        <taxon>Actinokineospora</taxon>
    </lineage>
</organism>
<feature type="domain" description="NTF2-like N-terminal transpeptidase" evidence="3">
    <location>
        <begin position="95"/>
        <end position="202"/>
    </location>
</feature>
<comment type="caution">
    <text evidence="4">The sequence shown here is derived from an EMBL/GenBank/DDBJ whole genome shotgun (WGS) entry which is preliminary data.</text>
</comment>
<dbReference type="EMBL" id="PTIX01000007">
    <property type="protein sequence ID" value="PPK67551.1"/>
    <property type="molecule type" value="Genomic_DNA"/>
</dbReference>
<dbReference type="GO" id="GO:0046677">
    <property type="term" value="P:response to antibiotic"/>
    <property type="evidence" value="ECO:0007669"/>
    <property type="project" value="InterPro"/>
</dbReference>
<feature type="transmembrane region" description="Helical" evidence="1">
    <location>
        <begin position="42"/>
        <end position="63"/>
    </location>
</feature>
<keyword evidence="1" id="KW-0472">Membrane</keyword>
<dbReference type="InterPro" id="IPR050515">
    <property type="entry name" value="Beta-lactam/transpept"/>
</dbReference>
<evidence type="ECO:0000259" key="2">
    <source>
        <dbReference type="Pfam" id="PF00905"/>
    </source>
</evidence>
<evidence type="ECO:0000313" key="5">
    <source>
        <dbReference type="Proteomes" id="UP000239203"/>
    </source>
</evidence>
<dbReference type="AlphaFoldDB" id="A0A2S6GR04"/>
<dbReference type="PANTHER" id="PTHR30627">
    <property type="entry name" value="PEPTIDOGLYCAN D,D-TRANSPEPTIDASE"/>
    <property type="match status" value="1"/>
</dbReference>
<dbReference type="SUPFAM" id="SSF56601">
    <property type="entry name" value="beta-lactamase/transpeptidase-like"/>
    <property type="match status" value="1"/>
</dbReference>
<dbReference type="GO" id="GO:0008658">
    <property type="term" value="F:penicillin binding"/>
    <property type="evidence" value="ECO:0007669"/>
    <property type="project" value="InterPro"/>
</dbReference>
<gene>
    <name evidence="4" type="ORF">CLV40_107216</name>
</gene>
<dbReference type="GO" id="GO:0005886">
    <property type="term" value="C:plasma membrane"/>
    <property type="evidence" value="ECO:0007669"/>
    <property type="project" value="TreeGrafter"/>
</dbReference>
<dbReference type="Proteomes" id="UP000239203">
    <property type="component" value="Unassembled WGS sequence"/>
</dbReference>
<name>A0A2S6GR04_9PSEU</name>
<keyword evidence="1" id="KW-0812">Transmembrane</keyword>